<evidence type="ECO:0000256" key="3">
    <source>
        <dbReference type="ARBA" id="ARBA00022884"/>
    </source>
</evidence>
<dbReference type="Pfam" id="PF05670">
    <property type="entry name" value="NFACT-R_1"/>
    <property type="match status" value="1"/>
</dbReference>
<protein>
    <recommendedName>
        <fullName evidence="5">Rqc2 homolog RqcH</fullName>
        <shortName evidence="5">RqcH</shortName>
    </recommendedName>
</protein>
<dbReference type="GO" id="GO:0072344">
    <property type="term" value="P:rescue of stalled ribosome"/>
    <property type="evidence" value="ECO:0007669"/>
    <property type="project" value="UniProtKB-UniRule"/>
</dbReference>
<keyword evidence="3 5" id="KW-0694">RNA-binding</keyword>
<keyword evidence="2 5" id="KW-0699">rRNA-binding</keyword>
<proteinExistence type="inferred from homology"/>
<dbReference type="PANTHER" id="PTHR15239">
    <property type="entry name" value="NUCLEAR EXPORT MEDIATOR FACTOR NEMF"/>
    <property type="match status" value="1"/>
</dbReference>
<dbReference type="PANTHER" id="PTHR15239:SF6">
    <property type="entry name" value="RIBOSOME QUALITY CONTROL COMPLEX SUBUNIT NEMF"/>
    <property type="match status" value="1"/>
</dbReference>
<keyword evidence="4 5" id="KW-0648">Protein biosynthesis</keyword>
<name>C9LUF0_SELS3</name>
<reference evidence="7 8" key="1">
    <citation type="submission" date="2009-09" db="EMBL/GenBank/DDBJ databases">
        <authorList>
            <person name="Weinstock G."/>
            <person name="Sodergren E."/>
            <person name="Clifton S."/>
            <person name="Fulton L."/>
            <person name="Fulton B."/>
            <person name="Courtney L."/>
            <person name="Fronick C."/>
            <person name="Harrison M."/>
            <person name="Strong C."/>
            <person name="Farmer C."/>
            <person name="Delahaunty K."/>
            <person name="Markovic C."/>
            <person name="Hall O."/>
            <person name="Minx P."/>
            <person name="Tomlinson C."/>
            <person name="Mitreva M."/>
            <person name="Nelson J."/>
            <person name="Hou S."/>
            <person name="Wollam A."/>
            <person name="Pepin K.H."/>
            <person name="Johnson M."/>
            <person name="Bhonagiri V."/>
            <person name="Nash W.E."/>
            <person name="Warren W."/>
            <person name="Chinwalla A."/>
            <person name="Mardis E.R."/>
            <person name="Wilson R.K."/>
        </authorList>
    </citation>
    <scope>NUCLEOTIDE SEQUENCE [LARGE SCALE GENOMIC DNA]</scope>
    <source>
        <strain evidence="8">ATCC 35185 / DSM 20758 / VPI D19B-28</strain>
    </source>
</reference>
<dbReference type="eggNOG" id="COG1293">
    <property type="taxonomic scope" value="Bacteria"/>
</dbReference>
<dbReference type="Pfam" id="PF05833">
    <property type="entry name" value="NFACT_N"/>
    <property type="match status" value="1"/>
</dbReference>
<dbReference type="STRING" id="546271.Selsp_1270"/>
<gene>
    <name evidence="5" type="primary">rqcH</name>
    <name evidence="7" type="ORF">SELSPUOL_00957</name>
</gene>
<evidence type="ECO:0000259" key="6">
    <source>
        <dbReference type="Pfam" id="PF05670"/>
    </source>
</evidence>
<evidence type="ECO:0000313" key="8">
    <source>
        <dbReference type="Proteomes" id="UP000003505"/>
    </source>
</evidence>
<feature type="coiled-coil region" evidence="5">
    <location>
        <begin position="326"/>
        <end position="353"/>
    </location>
</feature>
<dbReference type="EMBL" id="ACKP02000015">
    <property type="protein sequence ID" value="EEX77681.1"/>
    <property type="molecule type" value="Genomic_DNA"/>
</dbReference>
<dbReference type="GO" id="GO:0019843">
    <property type="term" value="F:rRNA binding"/>
    <property type="evidence" value="ECO:0007669"/>
    <property type="project" value="UniProtKB-UniRule"/>
</dbReference>
<dbReference type="GO" id="GO:0043023">
    <property type="term" value="F:ribosomal large subunit binding"/>
    <property type="evidence" value="ECO:0007669"/>
    <property type="project" value="UniProtKB-UniRule"/>
</dbReference>
<evidence type="ECO:0000256" key="4">
    <source>
        <dbReference type="ARBA" id="ARBA00022917"/>
    </source>
</evidence>
<evidence type="ECO:0000256" key="5">
    <source>
        <dbReference type="HAMAP-Rule" id="MF_00844"/>
    </source>
</evidence>
<dbReference type="InterPro" id="IPR051608">
    <property type="entry name" value="RQC_Subunit_NEMF"/>
</dbReference>
<comment type="function">
    <text evidence="5">Key component of the ribosome quality control system (RQC), a ribosome-associated complex that mediates the extraction of incompletely synthesized nascent chains from stalled ribosomes and their subsequent degradation. RqcH recruits Ala-charged tRNA, and with RqcP directs the elongation of stalled nascent chains on 50S ribosomal subunits, leading to non-templated C-terminal alanine extensions (Ala tail). The Ala tail promotes nascent chain degradation. May add between 1 and at least 8 Ala residues. Binds to stalled 50S ribosomal subunits.</text>
</comment>
<dbReference type="HAMAP" id="MF_00844_B">
    <property type="entry name" value="RqcH_B"/>
    <property type="match status" value="1"/>
</dbReference>
<sequence>MIAYICYHNIKFTKEQVTTMSLDGFSTQPLVRELRAALLGGRIDKITQPTKASVFLSIRQPGRNHLLHIAASPQASAVFLATKPPENPAEPPLFCMVLRKQLEGSRIADIRQHSLDRILCFDFDSLAAGGKIVTKTLIVELIGKYSNIILVQDGVVIDALKKVGSANSRTRLILPAREYAPPPAQEKLDLRTVKPDVIVERLAQDAEATLCKGLLNICLGFGPVSAREVIFSAGLPEKMSCADLDAKDKEALQCALAEVYAACIEEEAAPGLTLDKNSKVLATSPFPLHYFPAESTQLSFPTISAMLEKATQLAGAYTPPEKDRLKKFVKTELTRAENKLGILQEELRQAENAEDYKIFGDNLMTYAHLYEDHADASLTVDNIYSEAGEKITLKLDQRLTLSQNMQAFYHKYDKLKRAQKLLDGQIALCEENIRYLSSVESSLAASSTLPEIEEIKDELIQSGFLKESTKKKRQDKPSAPFRFVTEDGKSILVGKNNYQNDRLTFHTAAPDDIWLHAKDIPGSHVILRLSGEEPSEESLHHAALLAAHFSKAQDSSNVPVDYTYRRYVKKPSGSRPGFVIFTRQKTLYVTPSAEDAARLLLEER</sequence>
<comment type="subunit">
    <text evidence="5">Associates with stalled 50S ribosomal subunits. Binds to RqcP.</text>
</comment>
<evidence type="ECO:0000256" key="1">
    <source>
        <dbReference type="ARBA" id="ARBA00022555"/>
    </source>
</evidence>
<keyword evidence="5" id="KW-0175">Coiled coil</keyword>
<dbReference type="Proteomes" id="UP000003505">
    <property type="component" value="Unassembled WGS sequence"/>
</dbReference>
<comment type="similarity">
    <text evidence="5">Belongs to the NEMF family.</text>
</comment>
<comment type="caution">
    <text evidence="7">The sequence shown here is derived from an EMBL/GenBank/DDBJ whole genome shotgun (WGS) entry which is preliminary data.</text>
</comment>
<dbReference type="GO" id="GO:1990112">
    <property type="term" value="C:RQC complex"/>
    <property type="evidence" value="ECO:0007669"/>
    <property type="project" value="TreeGrafter"/>
</dbReference>
<dbReference type="Gene3D" id="2.30.310.10">
    <property type="entry name" value="ibrinogen binding protein from staphylococcus aureus domain"/>
    <property type="match status" value="1"/>
</dbReference>
<dbReference type="AlphaFoldDB" id="C9LUF0"/>
<keyword evidence="1 5" id="KW-0820">tRNA-binding</keyword>
<feature type="domain" description="NFACT RNA-binding" evidence="6">
    <location>
        <begin position="481"/>
        <end position="572"/>
    </location>
</feature>
<dbReference type="InterPro" id="IPR008532">
    <property type="entry name" value="NFACT_RNA-bd"/>
</dbReference>
<dbReference type="GO" id="GO:0000049">
    <property type="term" value="F:tRNA binding"/>
    <property type="evidence" value="ECO:0007669"/>
    <property type="project" value="UniProtKB-UniRule"/>
</dbReference>
<evidence type="ECO:0000313" key="7">
    <source>
        <dbReference type="EMBL" id="EEX77681.1"/>
    </source>
</evidence>
<dbReference type="InterPro" id="IPR043682">
    <property type="entry name" value="RqcH_bacterial"/>
</dbReference>
<evidence type="ECO:0000256" key="2">
    <source>
        <dbReference type="ARBA" id="ARBA00022730"/>
    </source>
</evidence>
<organism evidence="7 8">
    <name type="scientific">Selenomonas sputigena (strain ATCC 35185 / DSM 20758 / CCUG 44933 / VPI D19B-28)</name>
    <dbReference type="NCBI Taxonomy" id="546271"/>
    <lineage>
        <taxon>Bacteria</taxon>
        <taxon>Bacillati</taxon>
        <taxon>Bacillota</taxon>
        <taxon>Negativicutes</taxon>
        <taxon>Selenomonadales</taxon>
        <taxon>Selenomonadaceae</taxon>
        <taxon>Selenomonas</taxon>
    </lineage>
</organism>
<accession>C9LUF0</accession>